<dbReference type="Gene3D" id="1.20.1280.50">
    <property type="match status" value="1"/>
</dbReference>
<keyword evidence="1" id="KW-0812">Transmembrane</keyword>
<protein>
    <submittedName>
        <fullName evidence="4">F-box associated domain, type 1</fullName>
    </submittedName>
</protein>
<dbReference type="Pfam" id="PF07734">
    <property type="entry name" value="FBA_1"/>
    <property type="match status" value="1"/>
</dbReference>
<dbReference type="NCBIfam" id="TIGR01640">
    <property type="entry name" value="F_box_assoc_1"/>
    <property type="match status" value="1"/>
</dbReference>
<gene>
    <name evidence="4" type="ORF">CTI12_AA576640</name>
</gene>
<sequence length="260" mass="29557">MCDILSRLPVKSIITCKCICKKWKNLVLDSYFVNLHMSRSPECLLIYQSNNLLGSYSSGSSVLLMRSSNAVILPTASSNGMTCCFLLYLSSCLYHTGFLFAYLIVPHRLIPQRFYHEGLYHGGYGFGVSVKGEHKVIRILGESLKIEVYTLGTDQWRSLDVPKYLKNMELYHGTFFEDQVYWIVNDQLFSFDLDSETFKLFPFPSLPSGETLILLTDLGILNGCLSVLSRTPYELGIWVMKDHGTARQIRKFDNSITLGL</sequence>
<dbReference type="AlphaFoldDB" id="A0A2U1KR70"/>
<dbReference type="STRING" id="35608.A0A2U1KR70"/>
<dbReference type="SUPFAM" id="SSF81383">
    <property type="entry name" value="F-box domain"/>
    <property type="match status" value="1"/>
</dbReference>
<keyword evidence="5" id="KW-1185">Reference proteome</keyword>
<organism evidence="4 5">
    <name type="scientific">Artemisia annua</name>
    <name type="common">Sweet wormwood</name>
    <dbReference type="NCBI Taxonomy" id="35608"/>
    <lineage>
        <taxon>Eukaryota</taxon>
        <taxon>Viridiplantae</taxon>
        <taxon>Streptophyta</taxon>
        <taxon>Embryophyta</taxon>
        <taxon>Tracheophyta</taxon>
        <taxon>Spermatophyta</taxon>
        <taxon>Magnoliopsida</taxon>
        <taxon>eudicotyledons</taxon>
        <taxon>Gunneridae</taxon>
        <taxon>Pentapetalae</taxon>
        <taxon>asterids</taxon>
        <taxon>campanulids</taxon>
        <taxon>Asterales</taxon>
        <taxon>Asteraceae</taxon>
        <taxon>Asteroideae</taxon>
        <taxon>Anthemideae</taxon>
        <taxon>Artemisiinae</taxon>
        <taxon>Artemisia</taxon>
    </lineage>
</organism>
<keyword evidence="1" id="KW-1133">Transmembrane helix</keyword>
<comment type="caution">
    <text evidence="4">The sequence shown here is derived from an EMBL/GenBank/DDBJ whole genome shotgun (WGS) entry which is preliminary data.</text>
</comment>
<dbReference type="InterPro" id="IPR036047">
    <property type="entry name" value="F-box-like_dom_sf"/>
</dbReference>
<evidence type="ECO:0000259" key="3">
    <source>
        <dbReference type="Pfam" id="PF07734"/>
    </source>
</evidence>
<dbReference type="PANTHER" id="PTHR31672">
    <property type="entry name" value="BNACNNG10540D PROTEIN"/>
    <property type="match status" value="1"/>
</dbReference>
<dbReference type="OrthoDB" id="1845276at2759"/>
<dbReference type="Pfam" id="PF00646">
    <property type="entry name" value="F-box"/>
    <property type="match status" value="1"/>
</dbReference>
<evidence type="ECO:0000256" key="1">
    <source>
        <dbReference type="SAM" id="Phobius"/>
    </source>
</evidence>
<reference evidence="4 5" key="1">
    <citation type="journal article" date="2018" name="Mol. Plant">
        <title>The genome of Artemisia annua provides insight into the evolution of Asteraceae family and artemisinin biosynthesis.</title>
        <authorList>
            <person name="Shen Q."/>
            <person name="Zhang L."/>
            <person name="Liao Z."/>
            <person name="Wang S."/>
            <person name="Yan T."/>
            <person name="Shi P."/>
            <person name="Liu M."/>
            <person name="Fu X."/>
            <person name="Pan Q."/>
            <person name="Wang Y."/>
            <person name="Lv Z."/>
            <person name="Lu X."/>
            <person name="Zhang F."/>
            <person name="Jiang W."/>
            <person name="Ma Y."/>
            <person name="Chen M."/>
            <person name="Hao X."/>
            <person name="Li L."/>
            <person name="Tang Y."/>
            <person name="Lv G."/>
            <person name="Zhou Y."/>
            <person name="Sun X."/>
            <person name="Brodelius P.E."/>
            <person name="Rose J.K.C."/>
            <person name="Tang K."/>
        </authorList>
    </citation>
    <scope>NUCLEOTIDE SEQUENCE [LARGE SCALE GENOMIC DNA]</scope>
    <source>
        <strain evidence="5">cv. Huhao1</strain>
        <tissue evidence="4">Leaf</tissue>
    </source>
</reference>
<dbReference type="EMBL" id="PKPP01014856">
    <property type="protein sequence ID" value="PWA39193.1"/>
    <property type="molecule type" value="Genomic_DNA"/>
</dbReference>
<dbReference type="Proteomes" id="UP000245207">
    <property type="component" value="Unassembled WGS sequence"/>
</dbReference>
<keyword evidence="1" id="KW-0472">Membrane</keyword>
<dbReference type="InterPro" id="IPR006527">
    <property type="entry name" value="F-box-assoc_dom_typ1"/>
</dbReference>
<dbReference type="InterPro" id="IPR050796">
    <property type="entry name" value="SCF_F-box_component"/>
</dbReference>
<feature type="domain" description="F-box" evidence="2">
    <location>
        <begin position="2"/>
        <end position="32"/>
    </location>
</feature>
<evidence type="ECO:0000313" key="5">
    <source>
        <dbReference type="Proteomes" id="UP000245207"/>
    </source>
</evidence>
<feature type="transmembrane region" description="Helical" evidence="1">
    <location>
        <begin position="85"/>
        <end position="105"/>
    </location>
</feature>
<dbReference type="InterPro" id="IPR001810">
    <property type="entry name" value="F-box_dom"/>
</dbReference>
<accession>A0A2U1KR70</accession>
<dbReference type="PANTHER" id="PTHR31672:SF13">
    <property type="entry name" value="F-BOX PROTEIN CPR30-LIKE"/>
    <property type="match status" value="1"/>
</dbReference>
<evidence type="ECO:0000313" key="4">
    <source>
        <dbReference type="EMBL" id="PWA39193.1"/>
    </source>
</evidence>
<evidence type="ECO:0000259" key="2">
    <source>
        <dbReference type="Pfam" id="PF00646"/>
    </source>
</evidence>
<name>A0A2U1KR70_ARTAN</name>
<feature type="domain" description="F-box associated beta-propeller type 1" evidence="3">
    <location>
        <begin position="117"/>
        <end position="242"/>
    </location>
</feature>
<dbReference type="InterPro" id="IPR017451">
    <property type="entry name" value="F-box-assoc_interact_dom"/>
</dbReference>
<proteinExistence type="predicted"/>